<dbReference type="AlphaFoldDB" id="A0A3L9M4B7"/>
<gene>
    <name evidence="2" type="ORF">EAH69_10535</name>
</gene>
<dbReference type="Proteomes" id="UP000275348">
    <property type="component" value="Unassembled WGS sequence"/>
</dbReference>
<feature type="domain" description="N-acetyltransferase" evidence="1">
    <location>
        <begin position="20"/>
        <end position="166"/>
    </location>
</feature>
<dbReference type="GO" id="GO:0016747">
    <property type="term" value="F:acyltransferase activity, transferring groups other than amino-acyl groups"/>
    <property type="evidence" value="ECO:0007669"/>
    <property type="project" value="InterPro"/>
</dbReference>
<accession>A0A3L9M4B7</accession>
<dbReference type="PROSITE" id="PS51186">
    <property type="entry name" value="GNAT"/>
    <property type="match status" value="1"/>
</dbReference>
<dbReference type="EMBL" id="RDOJ01000015">
    <property type="protein sequence ID" value="RLZ08027.1"/>
    <property type="molecule type" value="Genomic_DNA"/>
</dbReference>
<proteinExistence type="predicted"/>
<name>A0A3L9M4B7_9FLAO</name>
<evidence type="ECO:0000259" key="1">
    <source>
        <dbReference type="PROSITE" id="PS51186"/>
    </source>
</evidence>
<dbReference type="OrthoDB" id="9795199at2"/>
<dbReference type="InterPro" id="IPR016181">
    <property type="entry name" value="Acyl_CoA_acyltransferase"/>
</dbReference>
<dbReference type="PANTHER" id="PTHR43610:SF1">
    <property type="entry name" value="N-ACETYLTRANSFERASE DOMAIN-CONTAINING PROTEIN"/>
    <property type="match status" value="1"/>
</dbReference>
<dbReference type="Pfam" id="PF13302">
    <property type="entry name" value="Acetyltransf_3"/>
    <property type="match status" value="1"/>
</dbReference>
<dbReference type="InterPro" id="IPR000182">
    <property type="entry name" value="GNAT_dom"/>
</dbReference>
<dbReference type="RefSeq" id="WP_121935169.1">
    <property type="nucleotide sequence ID" value="NZ_RDOJ01000015.1"/>
</dbReference>
<dbReference type="Gene3D" id="3.40.630.30">
    <property type="match status" value="1"/>
</dbReference>
<dbReference type="SUPFAM" id="SSF55729">
    <property type="entry name" value="Acyl-CoA N-acyltransferases (Nat)"/>
    <property type="match status" value="1"/>
</dbReference>
<evidence type="ECO:0000313" key="3">
    <source>
        <dbReference type="Proteomes" id="UP000275348"/>
    </source>
</evidence>
<organism evidence="2 3">
    <name type="scientific">Faecalibacter macacae</name>
    <dbReference type="NCBI Taxonomy" id="1859289"/>
    <lineage>
        <taxon>Bacteria</taxon>
        <taxon>Pseudomonadati</taxon>
        <taxon>Bacteroidota</taxon>
        <taxon>Flavobacteriia</taxon>
        <taxon>Flavobacteriales</taxon>
        <taxon>Weeksellaceae</taxon>
        <taxon>Faecalibacter</taxon>
    </lineage>
</organism>
<dbReference type="PANTHER" id="PTHR43610">
    <property type="entry name" value="BLL6696 PROTEIN"/>
    <property type="match status" value="1"/>
</dbReference>
<sequence>METLSTKRFQLESLSEFHYEKLRDFALEKELWTYSTIKINNKEDFKDYFNQALLWSKQISHFVFVVYDIENDLYVGMTRLYGFDSKNKSIKLGFTWYATQAQGTGVNTHCKYLILNYAFENLSIERVELNADLRNERSIAAMKKIGFQQEGILRKHTYLPDGFKRDTIVFSILKEEWENEVKIVLERKIFI</sequence>
<protein>
    <submittedName>
        <fullName evidence="2">N-acetyltransferase</fullName>
    </submittedName>
</protein>
<evidence type="ECO:0000313" key="2">
    <source>
        <dbReference type="EMBL" id="RLZ08027.1"/>
    </source>
</evidence>
<comment type="caution">
    <text evidence="2">The sequence shown here is derived from an EMBL/GenBank/DDBJ whole genome shotgun (WGS) entry which is preliminary data.</text>
</comment>
<reference evidence="2 3" key="1">
    <citation type="submission" date="2018-10" db="EMBL/GenBank/DDBJ databases">
        <authorList>
            <person name="Chen X."/>
        </authorList>
    </citation>
    <scope>NUCLEOTIDE SEQUENCE [LARGE SCALE GENOMIC DNA]</scope>
    <source>
        <strain evidence="2 3">YIM 102668</strain>
    </source>
</reference>
<keyword evidence="3" id="KW-1185">Reference proteome</keyword>